<evidence type="ECO:0000313" key="2">
    <source>
        <dbReference type="Proteomes" id="UP000271098"/>
    </source>
</evidence>
<dbReference type="AlphaFoldDB" id="A0A183E9X8"/>
<accession>A0A183E9X8</accession>
<reference evidence="1 2" key="2">
    <citation type="submission" date="2018-11" db="EMBL/GenBank/DDBJ databases">
        <authorList>
            <consortium name="Pathogen Informatics"/>
        </authorList>
    </citation>
    <scope>NUCLEOTIDE SEQUENCE [LARGE SCALE GENOMIC DNA]</scope>
</reference>
<evidence type="ECO:0000313" key="1">
    <source>
        <dbReference type="EMBL" id="VDN30419.1"/>
    </source>
</evidence>
<dbReference type="EMBL" id="UYRT01085668">
    <property type="protein sequence ID" value="VDN30419.1"/>
    <property type="molecule type" value="Genomic_DNA"/>
</dbReference>
<reference evidence="3" key="1">
    <citation type="submission" date="2016-06" db="UniProtKB">
        <authorList>
            <consortium name="WormBaseParasite"/>
        </authorList>
    </citation>
    <scope>IDENTIFICATION</scope>
</reference>
<gene>
    <name evidence="1" type="ORF">GPUH_LOCUS17770</name>
</gene>
<name>A0A183E9X8_9BILA</name>
<sequence>MVLTWKKLITLACQEVNICHNPQLENARRRAPDWRKPHSIVYVLAMSNRKNHVYLFNITMLKVMTYGCETWSLTKAEERVLTVMERAVERRMLAVSLSDHTKQSDTSSDEQHAQHKIEHTMNWNPMLHGLQTTGESRTLASSNHEKVNDHFYALGP</sequence>
<proteinExistence type="predicted"/>
<dbReference type="Proteomes" id="UP000271098">
    <property type="component" value="Unassembled WGS sequence"/>
</dbReference>
<keyword evidence="2" id="KW-1185">Reference proteome</keyword>
<dbReference type="OrthoDB" id="5866020at2759"/>
<evidence type="ECO:0000313" key="3">
    <source>
        <dbReference type="WBParaSite" id="GPUH_0001779201-mRNA-1"/>
    </source>
</evidence>
<protein>
    <submittedName>
        <fullName evidence="1 3">Uncharacterized protein</fullName>
    </submittedName>
</protein>
<organism evidence="3">
    <name type="scientific">Gongylonema pulchrum</name>
    <dbReference type="NCBI Taxonomy" id="637853"/>
    <lineage>
        <taxon>Eukaryota</taxon>
        <taxon>Metazoa</taxon>
        <taxon>Ecdysozoa</taxon>
        <taxon>Nematoda</taxon>
        <taxon>Chromadorea</taxon>
        <taxon>Rhabditida</taxon>
        <taxon>Spirurina</taxon>
        <taxon>Spiruromorpha</taxon>
        <taxon>Spiruroidea</taxon>
        <taxon>Gongylonematidae</taxon>
        <taxon>Gongylonema</taxon>
    </lineage>
</organism>
<dbReference type="WBParaSite" id="GPUH_0001779201-mRNA-1">
    <property type="protein sequence ID" value="GPUH_0001779201-mRNA-1"/>
    <property type="gene ID" value="GPUH_0001779201"/>
</dbReference>